<protein>
    <recommendedName>
        <fullName evidence="1">BLUF domain-containing protein</fullName>
    </recommendedName>
</protein>
<keyword evidence="3" id="KW-1185">Reference proteome</keyword>
<evidence type="ECO:0000313" key="3">
    <source>
        <dbReference type="Proteomes" id="UP001519363"/>
    </source>
</evidence>
<dbReference type="SMART" id="SM01034">
    <property type="entry name" value="BLUF"/>
    <property type="match status" value="1"/>
</dbReference>
<proteinExistence type="predicted"/>
<sequence length="140" mass="15624">MLHTLTYSSAASFVLSEREVTVLLARSRELNVADNITGLLVYLRLAEDRAAFVQVLEGDRDAVERTYARIEGDELHTDLRVLHRAETERRRFSRWSMKFARLDPLALPEVLAGAGDPLADRAWVERVIAAVAGQADAFGS</sequence>
<gene>
    <name evidence="2" type="ORF">JOF53_001162</name>
</gene>
<evidence type="ECO:0000313" key="2">
    <source>
        <dbReference type="EMBL" id="MBP2472290.1"/>
    </source>
</evidence>
<name>A0ABS5A6R9_9PSEU</name>
<feature type="domain" description="BLUF" evidence="1">
    <location>
        <begin position="2"/>
        <end position="98"/>
    </location>
</feature>
<dbReference type="Gene3D" id="3.30.70.100">
    <property type="match status" value="1"/>
</dbReference>
<accession>A0ABS5A6R9</accession>
<dbReference type="RefSeq" id="WP_086781509.1">
    <property type="nucleotide sequence ID" value="NZ_JAGIOO010000001.1"/>
</dbReference>
<dbReference type="Pfam" id="PF04940">
    <property type="entry name" value="BLUF"/>
    <property type="match status" value="1"/>
</dbReference>
<dbReference type="EMBL" id="JAGIOO010000001">
    <property type="protein sequence ID" value="MBP2472290.1"/>
    <property type="molecule type" value="Genomic_DNA"/>
</dbReference>
<comment type="caution">
    <text evidence="2">The sequence shown here is derived from an EMBL/GenBank/DDBJ whole genome shotgun (WGS) entry which is preliminary data.</text>
</comment>
<dbReference type="InterPro" id="IPR036046">
    <property type="entry name" value="Acylphosphatase-like_dom_sf"/>
</dbReference>
<dbReference type="PROSITE" id="PS50925">
    <property type="entry name" value="BLUF"/>
    <property type="match status" value="1"/>
</dbReference>
<reference evidence="2 3" key="1">
    <citation type="submission" date="2021-03" db="EMBL/GenBank/DDBJ databases">
        <title>Sequencing the genomes of 1000 actinobacteria strains.</title>
        <authorList>
            <person name="Klenk H.-P."/>
        </authorList>
    </citation>
    <scope>NUCLEOTIDE SEQUENCE [LARGE SCALE GENOMIC DNA]</scope>
    <source>
        <strain evidence="2 3">DSM 44580</strain>
    </source>
</reference>
<evidence type="ECO:0000259" key="1">
    <source>
        <dbReference type="PROSITE" id="PS50925"/>
    </source>
</evidence>
<dbReference type="SUPFAM" id="SSF54975">
    <property type="entry name" value="Acylphosphatase/BLUF domain-like"/>
    <property type="match status" value="1"/>
</dbReference>
<organism evidence="2 3">
    <name type="scientific">Crossiella equi</name>
    <dbReference type="NCBI Taxonomy" id="130796"/>
    <lineage>
        <taxon>Bacteria</taxon>
        <taxon>Bacillati</taxon>
        <taxon>Actinomycetota</taxon>
        <taxon>Actinomycetes</taxon>
        <taxon>Pseudonocardiales</taxon>
        <taxon>Pseudonocardiaceae</taxon>
        <taxon>Crossiella</taxon>
    </lineage>
</organism>
<dbReference type="InterPro" id="IPR007024">
    <property type="entry name" value="BLUF_domain"/>
</dbReference>
<dbReference type="Proteomes" id="UP001519363">
    <property type="component" value="Unassembled WGS sequence"/>
</dbReference>